<feature type="domain" description="Quinolinate phosphoribosyl transferase C-terminal" evidence="13">
    <location>
        <begin position="123"/>
        <end position="286"/>
    </location>
</feature>
<protein>
    <recommendedName>
        <fullName evidence="11">Probable nicotinate-nucleotide pyrophosphorylase [carboxylating]</fullName>
        <ecNumber evidence="5">2.4.2.19</ecNumber>
    </recommendedName>
    <alternativeName>
        <fullName evidence="9">Quinolinate phosphoribosyltransferase [decarboxylating]</fullName>
    </alternativeName>
</protein>
<dbReference type="Gene3D" id="3.20.20.70">
    <property type="entry name" value="Aldolase class I"/>
    <property type="match status" value="1"/>
</dbReference>
<evidence type="ECO:0000313" key="15">
    <source>
        <dbReference type="EMBL" id="TGN11705.1"/>
    </source>
</evidence>
<dbReference type="GO" id="GO:0005737">
    <property type="term" value="C:cytoplasm"/>
    <property type="evidence" value="ECO:0007669"/>
    <property type="project" value="TreeGrafter"/>
</dbReference>
<dbReference type="InterPro" id="IPR037128">
    <property type="entry name" value="Quinolinate_PRibosylTase_N_sf"/>
</dbReference>
<dbReference type="Pfam" id="PF01729">
    <property type="entry name" value="QRPTase_C"/>
    <property type="match status" value="1"/>
</dbReference>
<dbReference type="PIRSF" id="PIRSF006250">
    <property type="entry name" value="NadC_ModD"/>
    <property type="match status" value="1"/>
</dbReference>
<dbReference type="GO" id="GO:0004514">
    <property type="term" value="F:nicotinate-nucleotide diphosphorylase (carboxylating) activity"/>
    <property type="evidence" value="ECO:0007669"/>
    <property type="project" value="UniProtKB-EC"/>
</dbReference>
<evidence type="ECO:0000256" key="3">
    <source>
        <dbReference type="ARBA" id="ARBA00009400"/>
    </source>
</evidence>
<evidence type="ECO:0000259" key="14">
    <source>
        <dbReference type="Pfam" id="PF02749"/>
    </source>
</evidence>
<keyword evidence="7 12" id="KW-0328">Glycosyltransferase</keyword>
<dbReference type="InterPro" id="IPR002638">
    <property type="entry name" value="Quinolinate_PRibosylTrfase_C"/>
</dbReference>
<comment type="similarity">
    <text evidence="3 12">Belongs to the NadC/ModD family.</text>
</comment>
<evidence type="ECO:0000256" key="10">
    <source>
        <dbReference type="ARBA" id="ARBA00047445"/>
    </source>
</evidence>
<dbReference type="EC" id="2.4.2.19" evidence="5"/>
<dbReference type="InterPro" id="IPR004393">
    <property type="entry name" value="NadC"/>
</dbReference>
<dbReference type="UniPathway" id="UPA00253">
    <property type="reaction ID" value="UER00331"/>
</dbReference>
<accession>A0A4R9LSX1</accession>
<dbReference type="FunFam" id="3.20.20.70:FF:000030">
    <property type="entry name" value="Nicotinate-nucleotide pyrophosphorylase, carboxylating"/>
    <property type="match status" value="1"/>
</dbReference>
<keyword evidence="6" id="KW-0662">Pyridine nucleotide biosynthesis</keyword>
<evidence type="ECO:0000313" key="16">
    <source>
        <dbReference type="Proteomes" id="UP000298264"/>
    </source>
</evidence>
<keyword evidence="8 12" id="KW-0808">Transferase</keyword>
<dbReference type="SUPFAM" id="SSF51690">
    <property type="entry name" value="Nicotinate/Quinolinate PRTase C-terminal domain-like"/>
    <property type="match status" value="1"/>
</dbReference>
<organism evidence="15 16">
    <name type="scientific">Leptospira ilyithenensis</name>
    <dbReference type="NCBI Taxonomy" id="2484901"/>
    <lineage>
        <taxon>Bacteria</taxon>
        <taxon>Pseudomonadati</taxon>
        <taxon>Spirochaetota</taxon>
        <taxon>Spirochaetia</taxon>
        <taxon>Leptospirales</taxon>
        <taxon>Leptospiraceae</taxon>
        <taxon>Leptospira</taxon>
    </lineage>
</organism>
<dbReference type="InterPro" id="IPR027277">
    <property type="entry name" value="NadC/ModD"/>
</dbReference>
<feature type="domain" description="Quinolinate phosphoribosyl transferase N-terminal" evidence="14">
    <location>
        <begin position="34"/>
        <end position="119"/>
    </location>
</feature>
<dbReference type="NCBIfam" id="TIGR00078">
    <property type="entry name" value="nadC"/>
    <property type="match status" value="1"/>
</dbReference>
<dbReference type="SUPFAM" id="SSF54675">
    <property type="entry name" value="Nicotinate/Quinolinate PRTase N-terminal domain-like"/>
    <property type="match status" value="1"/>
</dbReference>
<evidence type="ECO:0000259" key="13">
    <source>
        <dbReference type="Pfam" id="PF01729"/>
    </source>
</evidence>
<dbReference type="Pfam" id="PF02749">
    <property type="entry name" value="QRPTase_N"/>
    <property type="match status" value="1"/>
</dbReference>
<evidence type="ECO:0000256" key="8">
    <source>
        <dbReference type="ARBA" id="ARBA00022679"/>
    </source>
</evidence>
<dbReference type="GO" id="GO:0034213">
    <property type="term" value="P:quinolinate catabolic process"/>
    <property type="evidence" value="ECO:0007669"/>
    <property type="project" value="TreeGrafter"/>
</dbReference>
<keyword evidence="16" id="KW-1185">Reference proteome</keyword>
<dbReference type="CDD" id="cd01572">
    <property type="entry name" value="QPRTase"/>
    <property type="match status" value="1"/>
</dbReference>
<proteinExistence type="inferred from homology"/>
<comment type="function">
    <text evidence="1">Involved in the catabolism of quinolinic acid (QA).</text>
</comment>
<evidence type="ECO:0000256" key="5">
    <source>
        <dbReference type="ARBA" id="ARBA00011944"/>
    </source>
</evidence>
<dbReference type="PANTHER" id="PTHR32179">
    <property type="entry name" value="NICOTINATE-NUCLEOTIDE PYROPHOSPHORYLASE [CARBOXYLATING]"/>
    <property type="match status" value="1"/>
</dbReference>
<dbReference type="InterPro" id="IPR022412">
    <property type="entry name" value="Quinolinate_PRibosylTrfase_N"/>
</dbReference>
<name>A0A4R9LSX1_9LEPT</name>
<evidence type="ECO:0000256" key="9">
    <source>
        <dbReference type="ARBA" id="ARBA00033102"/>
    </source>
</evidence>
<dbReference type="InterPro" id="IPR036068">
    <property type="entry name" value="Nicotinate_pribotase-like_C"/>
</dbReference>
<evidence type="ECO:0000256" key="7">
    <source>
        <dbReference type="ARBA" id="ARBA00022676"/>
    </source>
</evidence>
<evidence type="ECO:0000256" key="12">
    <source>
        <dbReference type="PIRNR" id="PIRNR006250"/>
    </source>
</evidence>
<dbReference type="InterPro" id="IPR013785">
    <property type="entry name" value="Aldolase_TIM"/>
</dbReference>
<dbReference type="EMBL" id="RQHV01000038">
    <property type="protein sequence ID" value="TGN11705.1"/>
    <property type="molecule type" value="Genomic_DNA"/>
</dbReference>
<gene>
    <name evidence="15" type="primary">nadC</name>
    <name evidence="15" type="ORF">EHS11_06335</name>
</gene>
<evidence type="ECO:0000256" key="2">
    <source>
        <dbReference type="ARBA" id="ARBA00004893"/>
    </source>
</evidence>
<comment type="catalytic activity">
    <reaction evidence="10">
        <text>nicotinate beta-D-ribonucleotide + CO2 + diphosphate = quinolinate + 5-phospho-alpha-D-ribose 1-diphosphate + 2 H(+)</text>
        <dbReference type="Rhea" id="RHEA:12733"/>
        <dbReference type="ChEBI" id="CHEBI:15378"/>
        <dbReference type="ChEBI" id="CHEBI:16526"/>
        <dbReference type="ChEBI" id="CHEBI:29959"/>
        <dbReference type="ChEBI" id="CHEBI:33019"/>
        <dbReference type="ChEBI" id="CHEBI:57502"/>
        <dbReference type="ChEBI" id="CHEBI:58017"/>
        <dbReference type="EC" id="2.4.2.19"/>
    </reaction>
</comment>
<comment type="subunit">
    <text evidence="4">Hexamer formed by 3 homodimers.</text>
</comment>
<dbReference type="Proteomes" id="UP000298264">
    <property type="component" value="Unassembled WGS sequence"/>
</dbReference>
<sequence length="288" mass="31883">MTHRGYTEPVVSVEPDDFSSLVDLAWEEDLPSGDITTDSLFRNSEKTKAILLAKDAGILCGTDVIACLLKKTNHTIQYSPFLKDGARLGKGSKIGELYGNLSSILKTERILLNFIQYLSGIATNADLVVNKYPNLVILDTRKTLPGYRKLAKYAVHTGGGWNHRINLSDMAMLKDNHIAKAGSIETAVSLIRNQRPNHRIELEIDHLTQLNEAIKAMPDIILLDNFSDEDTKTAISLLKKEAPQILIECSGGITPEKLEFLSSFEGIGVSMGYLTHTVRFLDISLEIE</sequence>
<comment type="pathway">
    <text evidence="2">Cofactor biosynthesis; NAD(+) biosynthesis; nicotinate D-ribonucleotide from quinolinate: step 1/1.</text>
</comment>
<dbReference type="FunFam" id="3.90.1170.20:FF:000001">
    <property type="entry name" value="Nicotinate-nucleotide diphosphorylase (Carboxylating)"/>
    <property type="match status" value="1"/>
</dbReference>
<dbReference type="OrthoDB" id="9782546at2"/>
<dbReference type="Gene3D" id="3.90.1170.20">
    <property type="entry name" value="Quinolinate phosphoribosyl transferase, N-terminal domain"/>
    <property type="match status" value="1"/>
</dbReference>
<reference evidence="15" key="1">
    <citation type="journal article" date="2019" name="PLoS Negl. Trop. Dis.">
        <title>Revisiting the worldwide diversity of Leptospira species in the environment.</title>
        <authorList>
            <person name="Vincent A.T."/>
            <person name="Schiettekatte O."/>
            <person name="Bourhy P."/>
            <person name="Veyrier F.J."/>
            <person name="Picardeau M."/>
        </authorList>
    </citation>
    <scope>NUCLEOTIDE SEQUENCE [LARGE SCALE GENOMIC DNA]</scope>
    <source>
        <strain evidence="15">201400974</strain>
    </source>
</reference>
<comment type="caution">
    <text evidence="15">The sequence shown here is derived from an EMBL/GenBank/DDBJ whole genome shotgun (WGS) entry which is preliminary data.</text>
</comment>
<evidence type="ECO:0000256" key="4">
    <source>
        <dbReference type="ARBA" id="ARBA00011218"/>
    </source>
</evidence>
<evidence type="ECO:0000256" key="11">
    <source>
        <dbReference type="ARBA" id="ARBA00069173"/>
    </source>
</evidence>
<dbReference type="AlphaFoldDB" id="A0A4R9LSX1"/>
<dbReference type="PANTHER" id="PTHR32179:SF3">
    <property type="entry name" value="NICOTINATE-NUCLEOTIDE PYROPHOSPHORYLASE [CARBOXYLATING]"/>
    <property type="match status" value="1"/>
</dbReference>
<dbReference type="GO" id="GO:0009435">
    <property type="term" value="P:NAD+ biosynthetic process"/>
    <property type="evidence" value="ECO:0007669"/>
    <property type="project" value="UniProtKB-UniPathway"/>
</dbReference>
<evidence type="ECO:0000256" key="6">
    <source>
        <dbReference type="ARBA" id="ARBA00022642"/>
    </source>
</evidence>
<evidence type="ECO:0000256" key="1">
    <source>
        <dbReference type="ARBA" id="ARBA00003237"/>
    </source>
</evidence>
<dbReference type="RefSeq" id="WP_135763552.1">
    <property type="nucleotide sequence ID" value="NZ_RQHV01000038.1"/>
</dbReference>